<keyword evidence="2" id="KW-1185">Reference proteome</keyword>
<comment type="caution">
    <text evidence="1">The sequence shown here is derived from an EMBL/GenBank/DDBJ whole genome shotgun (WGS) entry which is preliminary data.</text>
</comment>
<protein>
    <recommendedName>
        <fullName evidence="3">Secreted protein</fullName>
    </recommendedName>
</protein>
<evidence type="ECO:0000313" key="2">
    <source>
        <dbReference type="Proteomes" id="UP001601303"/>
    </source>
</evidence>
<proteinExistence type="predicted"/>
<dbReference type="EMBL" id="JBIAHM010000006">
    <property type="protein sequence ID" value="MFE9600836.1"/>
    <property type="molecule type" value="Genomic_DNA"/>
</dbReference>
<organism evidence="1 2">
    <name type="scientific">Streptomyces hokutonensis</name>
    <dbReference type="NCBI Taxonomy" id="1306990"/>
    <lineage>
        <taxon>Bacteria</taxon>
        <taxon>Bacillati</taxon>
        <taxon>Actinomycetota</taxon>
        <taxon>Actinomycetes</taxon>
        <taxon>Kitasatosporales</taxon>
        <taxon>Streptomycetaceae</taxon>
        <taxon>Streptomyces</taxon>
    </lineage>
</organism>
<sequence>MKLIRSKTLLACSVFVSLALLAGIAYVVKLPPFEEKVGDIQASDVCATMGSASTSAAALKRVLPEKSSYSFDNSLTDLRLEATDNTYQTDCTVDGGGEQLAWTGAELLEYDTTEAWAEEVLGQYDSVSSLTPFAAGDKALASSKVAAVYLPCTSDGADRHLSVVVNLKKKGDASDSTLRAGLITLARNAAEYAHTKAKCNKPNKLGESS</sequence>
<reference evidence="1 2" key="1">
    <citation type="submission" date="2024-10" db="EMBL/GenBank/DDBJ databases">
        <title>The Natural Products Discovery Center: Release of the First 8490 Sequenced Strains for Exploring Actinobacteria Biosynthetic Diversity.</title>
        <authorList>
            <person name="Kalkreuter E."/>
            <person name="Kautsar S.A."/>
            <person name="Yang D."/>
            <person name="Bader C.D."/>
            <person name="Teijaro C.N."/>
            <person name="Fluegel L."/>
            <person name="Davis C.M."/>
            <person name="Simpson J.R."/>
            <person name="Lauterbach L."/>
            <person name="Steele A.D."/>
            <person name="Gui C."/>
            <person name="Meng S."/>
            <person name="Li G."/>
            <person name="Viehrig K."/>
            <person name="Ye F."/>
            <person name="Su P."/>
            <person name="Kiefer A.F."/>
            <person name="Nichols A."/>
            <person name="Cepeda A.J."/>
            <person name="Yan W."/>
            <person name="Fan B."/>
            <person name="Jiang Y."/>
            <person name="Adhikari A."/>
            <person name="Zheng C.-J."/>
            <person name="Schuster L."/>
            <person name="Cowan T.M."/>
            <person name="Smanski M.J."/>
            <person name="Chevrette M.G."/>
            <person name="De Carvalho L.P.S."/>
            <person name="Shen B."/>
        </authorList>
    </citation>
    <scope>NUCLEOTIDE SEQUENCE [LARGE SCALE GENOMIC DNA]</scope>
    <source>
        <strain evidence="1 2">NPDC006488</strain>
    </source>
</reference>
<accession>A0ABW6M3X7</accession>
<gene>
    <name evidence="1" type="ORF">ACFYNQ_19980</name>
</gene>
<name>A0ABW6M3X7_9ACTN</name>
<evidence type="ECO:0000313" key="1">
    <source>
        <dbReference type="EMBL" id="MFE9600836.1"/>
    </source>
</evidence>
<dbReference type="Proteomes" id="UP001601303">
    <property type="component" value="Unassembled WGS sequence"/>
</dbReference>
<dbReference type="RefSeq" id="WP_388107595.1">
    <property type="nucleotide sequence ID" value="NZ_JBIAHM010000006.1"/>
</dbReference>
<evidence type="ECO:0008006" key="3">
    <source>
        <dbReference type="Google" id="ProtNLM"/>
    </source>
</evidence>